<dbReference type="HOGENOM" id="CLU_534315_0_0_1"/>
<name>A0A081CLX7_PSEA2</name>
<gene>
    <name evidence="2" type="ORF">PAN0_020c5902</name>
</gene>
<proteinExistence type="inferred from homology"/>
<dbReference type="GO" id="GO:0003682">
    <property type="term" value="F:chromatin binding"/>
    <property type="evidence" value="ECO:0007669"/>
    <property type="project" value="InterPro"/>
</dbReference>
<dbReference type="InterPro" id="IPR009269">
    <property type="entry name" value="NKAP_C"/>
</dbReference>
<reference evidence="3" key="1">
    <citation type="journal article" date="2014" name="Genome Announc.">
        <title>Draft Genome Sequence of the Yeast Pseudozyma antarctica Type Strain JCM10317, a Producer of the Glycolipid Biosurfactants, Mannosylerythritol Lipids.</title>
        <authorList>
            <person name="Saika A."/>
            <person name="Koike H."/>
            <person name="Hori T."/>
            <person name="Fukuoka T."/>
            <person name="Sato S."/>
            <person name="Habe H."/>
            <person name="Kitamoto D."/>
            <person name="Morita T."/>
        </authorList>
    </citation>
    <scope>NUCLEOTIDE SEQUENCE [LARGE SCALE GENOMIC DNA]</scope>
    <source>
        <strain evidence="3">JCM 10317</strain>
    </source>
</reference>
<dbReference type="GO" id="GO:0005634">
    <property type="term" value="C:nucleus"/>
    <property type="evidence" value="ECO:0007669"/>
    <property type="project" value="TreeGrafter"/>
</dbReference>
<dbReference type="PANTHER" id="PTHR13087:SF0">
    <property type="entry name" value="NFKB ACTIVATING PROTEIN LIKE"/>
    <property type="match status" value="1"/>
</dbReference>
<evidence type="ECO:0000313" key="2">
    <source>
        <dbReference type="EMBL" id="GAK67673.1"/>
    </source>
</evidence>
<dbReference type="RefSeq" id="XP_014654082.1">
    <property type="nucleotide sequence ID" value="XM_014798596.1"/>
</dbReference>
<protein>
    <submittedName>
        <fullName evidence="2">DUF926-domain-containing protein</fullName>
    </submittedName>
</protein>
<dbReference type="EMBL" id="DF830087">
    <property type="protein sequence ID" value="GAK67673.1"/>
    <property type="molecule type" value="Genomic_DNA"/>
</dbReference>
<dbReference type="AlphaFoldDB" id="A0A081CLX7"/>
<dbReference type="Proteomes" id="UP000053758">
    <property type="component" value="Unassembled WGS sequence"/>
</dbReference>
<evidence type="ECO:0000256" key="1">
    <source>
        <dbReference type="ARBA" id="ARBA00009313"/>
    </source>
</evidence>
<evidence type="ECO:0000313" key="3">
    <source>
        <dbReference type="Proteomes" id="UP000053758"/>
    </source>
</evidence>
<dbReference type="InterPro" id="IPR040466">
    <property type="entry name" value="NKAP"/>
</dbReference>
<comment type="similarity">
    <text evidence="1">Belongs to the NKAP family.</text>
</comment>
<dbReference type="GeneID" id="26306703"/>
<dbReference type="OrthoDB" id="273141at2759"/>
<accession>A0A081CLX7</accession>
<dbReference type="PANTHER" id="PTHR13087">
    <property type="entry name" value="NF-KAPPA B ACTIVATING PROTEIN"/>
    <property type="match status" value="1"/>
</dbReference>
<dbReference type="Pfam" id="PF06047">
    <property type="entry name" value="Nkap_C"/>
    <property type="match status" value="1"/>
</dbReference>
<sequence length="513" mass="57129">MPSLAERLGAGTAESSSADAPAADTHDSLDREQQLRARLLASKRAPRPANDDRGDDTRDDPYQRNSRARSRSRSSSPLQHDRRDRSSRSPVRQRRASPSYDAEPSTSSMPPPPPRPFTHPERRAPRPQADRWVPPPRPDGGSARGRDDRDRSDSRNGGGWGGSRGGRYFDADSDDRQGGDRSGSSEYGAAQWKRLPRDPYASAGSHSNGGGDGGFFASRNEQRKNSNVSIWPPSPPHPTLESDEEREERKRKRKHESSSRRHRDSDRDRHRSEGKRSDRHSSSRSHRHHSERDRHRSSRSSRSCRDDRDSDRHARSKRSSRASSASESGSESDASRTHRRHSKRRDSDRRHRSHRRSRSASAAGHSDSAPHAGGTSDRRGSVSSASSEEVGPTLPSTGADGKPIDPRAYGGALLPGEGSAMASFVQDGKRIPRRGEIGLSSDQIEAYEKAGYVMSGSRHHRMNAVRMRKENQVISAEEKRSMLRLQAEEKAKKEREIVSQFKELVDTLQPGTE</sequence>
<dbReference type="GO" id="GO:0010468">
    <property type="term" value="P:regulation of gene expression"/>
    <property type="evidence" value="ECO:0007669"/>
    <property type="project" value="TreeGrafter"/>
</dbReference>
<organism evidence="2 3">
    <name type="scientific">Pseudozyma antarctica</name>
    <name type="common">Yeast</name>
    <name type="synonym">Candida antarctica</name>
    <dbReference type="NCBI Taxonomy" id="84753"/>
    <lineage>
        <taxon>Eukaryota</taxon>
        <taxon>Fungi</taxon>
        <taxon>Dikarya</taxon>
        <taxon>Basidiomycota</taxon>
        <taxon>Ustilaginomycotina</taxon>
        <taxon>Ustilaginomycetes</taxon>
        <taxon>Ustilaginales</taxon>
        <taxon>Ustilaginaceae</taxon>
        <taxon>Moesziomyces</taxon>
    </lineage>
</organism>
<keyword evidence="3" id="KW-1185">Reference proteome</keyword>